<evidence type="ECO:0000259" key="3">
    <source>
        <dbReference type="PROSITE" id="PS51186"/>
    </source>
</evidence>
<name>A0ABP8AUG6_9MICO</name>
<dbReference type="Gene3D" id="3.40.630.30">
    <property type="match status" value="1"/>
</dbReference>
<dbReference type="InterPro" id="IPR050832">
    <property type="entry name" value="Bact_Acetyltransf"/>
</dbReference>
<evidence type="ECO:0000313" key="5">
    <source>
        <dbReference type="Proteomes" id="UP001500213"/>
    </source>
</evidence>
<dbReference type="InterPro" id="IPR016181">
    <property type="entry name" value="Acyl_CoA_acyltransferase"/>
</dbReference>
<keyword evidence="2" id="KW-0012">Acyltransferase</keyword>
<dbReference type="InterPro" id="IPR000182">
    <property type="entry name" value="GNAT_dom"/>
</dbReference>
<accession>A0ABP8AUG6</accession>
<dbReference type="Proteomes" id="UP001500213">
    <property type="component" value="Unassembled WGS sequence"/>
</dbReference>
<sequence length="103" mass="11394">MAVVDCEVVGFVTVIADEVEELFVERAVRGRGIAAALLHHAEAAIRAEGFIEGWLAVIAENTRARRFYEREGWVDRGPFEYQAQGADGPLLVPSHRYARPLGT</sequence>
<feature type="domain" description="N-acetyltransferase" evidence="3">
    <location>
        <begin position="1"/>
        <end position="102"/>
    </location>
</feature>
<dbReference type="EMBL" id="BAABBX010000015">
    <property type="protein sequence ID" value="GAA4190875.1"/>
    <property type="molecule type" value="Genomic_DNA"/>
</dbReference>
<gene>
    <name evidence="4" type="ORF">GCM10022288_20860</name>
</gene>
<comment type="caution">
    <text evidence="4">The sequence shown here is derived from an EMBL/GenBank/DDBJ whole genome shotgun (WGS) entry which is preliminary data.</text>
</comment>
<keyword evidence="5" id="KW-1185">Reference proteome</keyword>
<keyword evidence="1" id="KW-0808">Transferase</keyword>
<dbReference type="PANTHER" id="PTHR43877">
    <property type="entry name" value="AMINOALKYLPHOSPHONATE N-ACETYLTRANSFERASE-RELATED-RELATED"/>
    <property type="match status" value="1"/>
</dbReference>
<evidence type="ECO:0000313" key="4">
    <source>
        <dbReference type="EMBL" id="GAA4190875.1"/>
    </source>
</evidence>
<dbReference type="PANTHER" id="PTHR43877:SF2">
    <property type="entry name" value="AMINOALKYLPHOSPHONATE N-ACETYLTRANSFERASE-RELATED"/>
    <property type="match status" value="1"/>
</dbReference>
<dbReference type="PROSITE" id="PS51186">
    <property type="entry name" value="GNAT"/>
    <property type="match status" value="1"/>
</dbReference>
<dbReference type="Pfam" id="PF00583">
    <property type="entry name" value="Acetyltransf_1"/>
    <property type="match status" value="1"/>
</dbReference>
<evidence type="ECO:0000256" key="2">
    <source>
        <dbReference type="ARBA" id="ARBA00023315"/>
    </source>
</evidence>
<dbReference type="SUPFAM" id="SSF55729">
    <property type="entry name" value="Acyl-CoA N-acyltransferases (Nat)"/>
    <property type="match status" value="1"/>
</dbReference>
<protein>
    <recommendedName>
        <fullName evidence="3">N-acetyltransferase domain-containing protein</fullName>
    </recommendedName>
</protein>
<evidence type="ECO:0000256" key="1">
    <source>
        <dbReference type="ARBA" id="ARBA00022679"/>
    </source>
</evidence>
<reference evidence="5" key="1">
    <citation type="journal article" date="2019" name="Int. J. Syst. Evol. Microbiol.">
        <title>The Global Catalogue of Microorganisms (GCM) 10K type strain sequencing project: providing services to taxonomists for standard genome sequencing and annotation.</title>
        <authorList>
            <consortium name="The Broad Institute Genomics Platform"/>
            <consortium name="The Broad Institute Genome Sequencing Center for Infectious Disease"/>
            <person name="Wu L."/>
            <person name="Ma J."/>
        </authorList>
    </citation>
    <scope>NUCLEOTIDE SEQUENCE [LARGE SCALE GENOMIC DNA]</scope>
    <source>
        <strain evidence="5">JCM 17593</strain>
    </source>
</reference>
<organism evidence="4 5">
    <name type="scientific">Gryllotalpicola kribbensis</name>
    <dbReference type="NCBI Taxonomy" id="993084"/>
    <lineage>
        <taxon>Bacteria</taxon>
        <taxon>Bacillati</taxon>
        <taxon>Actinomycetota</taxon>
        <taxon>Actinomycetes</taxon>
        <taxon>Micrococcales</taxon>
        <taxon>Microbacteriaceae</taxon>
        <taxon>Gryllotalpicola</taxon>
    </lineage>
</organism>
<proteinExistence type="predicted"/>